<dbReference type="EMBL" id="UOGL01000178">
    <property type="protein sequence ID" value="VAX38316.1"/>
    <property type="molecule type" value="Genomic_DNA"/>
</dbReference>
<evidence type="ECO:0000259" key="1">
    <source>
        <dbReference type="Pfam" id="PF07596"/>
    </source>
</evidence>
<evidence type="ECO:0000313" key="2">
    <source>
        <dbReference type="EMBL" id="VAX38316.1"/>
    </source>
</evidence>
<dbReference type="Pfam" id="PF07596">
    <property type="entry name" value="SBP_bac_10"/>
    <property type="match status" value="1"/>
</dbReference>
<feature type="non-terminal residue" evidence="2">
    <location>
        <position position="1"/>
    </location>
</feature>
<accession>A0A3B1D5Z2</accession>
<dbReference type="AlphaFoldDB" id="A0A3B1D5Z2"/>
<protein>
    <recommendedName>
        <fullName evidence="1">DUF1559 domain-containing protein</fullName>
    </recommendedName>
</protein>
<proteinExistence type="predicted"/>
<dbReference type="PANTHER" id="PTHR30093">
    <property type="entry name" value="GENERAL SECRETION PATHWAY PROTEIN G"/>
    <property type="match status" value="1"/>
</dbReference>
<gene>
    <name evidence="2" type="ORF">MNBD_PLANCTO02-798</name>
</gene>
<name>A0A3B1D5Z2_9ZZZZ</name>
<dbReference type="NCBIfam" id="TIGR04294">
    <property type="entry name" value="pre_pil_HX9DG"/>
    <property type="match status" value="1"/>
</dbReference>
<feature type="domain" description="DUF1559" evidence="1">
    <location>
        <begin position="3"/>
        <end position="162"/>
    </location>
</feature>
<dbReference type="InterPro" id="IPR027558">
    <property type="entry name" value="Pre_pil_HX9DG_C"/>
</dbReference>
<organism evidence="2">
    <name type="scientific">hydrothermal vent metagenome</name>
    <dbReference type="NCBI Taxonomy" id="652676"/>
    <lineage>
        <taxon>unclassified sequences</taxon>
        <taxon>metagenomes</taxon>
        <taxon>ecological metagenomes</taxon>
    </lineage>
</organism>
<dbReference type="PANTHER" id="PTHR30093:SF2">
    <property type="entry name" value="TYPE II SECRETION SYSTEM PROTEIN H"/>
    <property type="match status" value="1"/>
</dbReference>
<dbReference type="InterPro" id="IPR011453">
    <property type="entry name" value="DUF1559"/>
</dbReference>
<reference evidence="2" key="1">
    <citation type="submission" date="2018-06" db="EMBL/GenBank/DDBJ databases">
        <authorList>
            <person name="Zhirakovskaya E."/>
        </authorList>
    </citation>
    <scope>NUCLEOTIDE SEQUENCE</scope>
</reference>
<sequence length="181" mass="18910">TILPALGCPSDPNSLTAIAASGGFRLNYLLCSGDTSQGAQGTRPQLSGMFYPVSRTKVRDVTDGTSNTIMASEIVLPEVSLGFDGRGSIGNSIHSGQMTFTALRPPNTPVGDKGPQMVQGINEPTHQGLTVPAEIHARSLHTGGVHCLMGDGAVRFISENINTGLFQDLGTRAGNEVLGEY</sequence>